<protein>
    <submittedName>
        <fullName evidence="4">Glutathione S-transferase</fullName>
    </submittedName>
</protein>
<reference evidence="3 6" key="1">
    <citation type="submission" date="2016-08" db="EMBL/GenBank/DDBJ databases">
        <title>Candidatus Dactylopiibacterium carminicum genome sequence.</title>
        <authorList>
            <person name="Ramirez-Puebla S.T."/>
            <person name="Ormeno-Orrillo E."/>
            <person name="Vera-Ponce De Leon A."/>
            <person name="Luis L."/>
            <person name="Sanchez-Flores A."/>
            <person name="Monica R."/>
            <person name="Martinez-Romero E."/>
        </authorList>
    </citation>
    <scope>NUCLEOTIDE SEQUENCE [LARGE SCALE GENOMIC DNA]</scope>
    <source>
        <strain evidence="3">END1</strain>
    </source>
</reference>
<dbReference type="SFLD" id="SFLDS00019">
    <property type="entry name" value="Glutathione_Transferase_(cytos"/>
    <property type="match status" value="1"/>
</dbReference>
<evidence type="ECO:0000259" key="2">
    <source>
        <dbReference type="PROSITE" id="PS50405"/>
    </source>
</evidence>
<evidence type="ECO:0000259" key="1">
    <source>
        <dbReference type="PROSITE" id="PS50404"/>
    </source>
</evidence>
<dbReference type="InterPro" id="IPR050983">
    <property type="entry name" value="GST_Omega/HSP26"/>
</dbReference>
<dbReference type="Gene3D" id="3.40.30.10">
    <property type="entry name" value="Glutaredoxin"/>
    <property type="match status" value="1"/>
</dbReference>
<proteinExistence type="predicted"/>
<dbReference type="InterPro" id="IPR004045">
    <property type="entry name" value="Glutathione_S-Trfase_N"/>
</dbReference>
<dbReference type="PANTHER" id="PTHR43968">
    <property type="match status" value="1"/>
</dbReference>
<dbReference type="OrthoDB" id="8634103at2"/>
<feature type="domain" description="GST C-terminal" evidence="2">
    <location>
        <begin position="83"/>
        <end position="202"/>
    </location>
</feature>
<sequence length="202" mass="22255">MKLIASLTSPFARKIRVLLLEKGQPFDLVVDSPYEPDTCVTAFNPLGKVPTLVTEIGEAFFDSPVIADFIDLINPAAPVLPTDALDALHVRQLEALADGVTEAGVIWLTETRRPAERQDANVVDRQLAKLERGMDALVQQLGDNDWLRPDGFSRADIAAACCLLWLDFRLPQYAWRNGRPTLAAYAARLSERPSFAQTVPVA</sequence>
<dbReference type="InterPro" id="IPR036249">
    <property type="entry name" value="Thioredoxin-like_sf"/>
</dbReference>
<reference evidence="4 5" key="2">
    <citation type="submission" date="2017-07" db="EMBL/GenBank/DDBJ databases">
        <title>Candidatus Dactylopiibacterium carminicum, a nitrogen-fixing symbiont of the cochineal insect Dactylopius coccus and Dactylopius opuntiae (Hemiptera: Coccoidea: Dactylopiidae).</title>
        <authorList>
            <person name="Vera A."/>
        </authorList>
    </citation>
    <scope>NUCLEOTIDE SEQUENCE [LARGE SCALE GENOMIC DNA]</scope>
    <source>
        <strain evidence="4 5">NFDCM</strain>
    </source>
</reference>
<organism evidence="4 5">
    <name type="scientific">Candidatus Dactylopiibacterium carminicum</name>
    <dbReference type="NCBI Taxonomy" id="857335"/>
    <lineage>
        <taxon>Bacteria</taxon>
        <taxon>Pseudomonadati</taxon>
        <taxon>Pseudomonadota</taxon>
        <taxon>Betaproteobacteria</taxon>
        <taxon>Rhodocyclales</taxon>
        <taxon>Rhodocyclaceae</taxon>
        <taxon>Candidatus Dactylopiibacterium</taxon>
    </lineage>
</organism>
<dbReference type="GO" id="GO:0005737">
    <property type="term" value="C:cytoplasm"/>
    <property type="evidence" value="ECO:0007669"/>
    <property type="project" value="TreeGrafter"/>
</dbReference>
<dbReference type="Proteomes" id="UP000623509">
    <property type="component" value="Unassembled WGS sequence"/>
</dbReference>
<dbReference type="Pfam" id="PF13410">
    <property type="entry name" value="GST_C_2"/>
    <property type="match status" value="1"/>
</dbReference>
<dbReference type="InterPro" id="IPR036282">
    <property type="entry name" value="Glutathione-S-Trfase_C_sf"/>
</dbReference>
<keyword evidence="6" id="KW-1185">Reference proteome</keyword>
<dbReference type="CDD" id="cd03049">
    <property type="entry name" value="GST_N_3"/>
    <property type="match status" value="1"/>
</dbReference>
<dbReference type="Gene3D" id="1.20.1050.10">
    <property type="match status" value="1"/>
</dbReference>
<dbReference type="EMBL" id="NMRN01000002">
    <property type="protein sequence ID" value="PAS95187.1"/>
    <property type="molecule type" value="Genomic_DNA"/>
</dbReference>
<dbReference type="InterPro" id="IPR040079">
    <property type="entry name" value="Glutathione_S-Trfase"/>
</dbReference>
<evidence type="ECO:0000313" key="6">
    <source>
        <dbReference type="Proteomes" id="UP000623509"/>
    </source>
</evidence>
<dbReference type="InterPro" id="IPR010987">
    <property type="entry name" value="Glutathione-S-Trfase_C-like"/>
</dbReference>
<dbReference type="RefSeq" id="WP_095523146.1">
    <property type="nucleotide sequence ID" value="NZ_MDUX01000003.1"/>
</dbReference>
<dbReference type="NCBIfam" id="NF007682">
    <property type="entry name" value="PRK10357.1"/>
    <property type="match status" value="1"/>
</dbReference>
<dbReference type="SUPFAM" id="SSF52833">
    <property type="entry name" value="Thioredoxin-like"/>
    <property type="match status" value="1"/>
</dbReference>
<evidence type="ECO:0000313" key="3">
    <source>
        <dbReference type="EMBL" id="KAF7600577.1"/>
    </source>
</evidence>
<dbReference type="Pfam" id="PF13409">
    <property type="entry name" value="GST_N_2"/>
    <property type="match status" value="1"/>
</dbReference>
<dbReference type="AlphaFoldDB" id="A0A272EYI6"/>
<feature type="domain" description="GST N-terminal" evidence="1">
    <location>
        <begin position="1"/>
        <end position="78"/>
    </location>
</feature>
<dbReference type="CDD" id="cd03205">
    <property type="entry name" value="GST_C_6"/>
    <property type="match status" value="1"/>
</dbReference>
<dbReference type="SUPFAM" id="SSF47616">
    <property type="entry name" value="GST C-terminal domain-like"/>
    <property type="match status" value="1"/>
</dbReference>
<dbReference type="PROSITE" id="PS50404">
    <property type="entry name" value="GST_NTER"/>
    <property type="match status" value="1"/>
</dbReference>
<gene>
    <name evidence="3" type="ORF">BGI27_01455</name>
    <name evidence="4" type="ORF">CGU29_01715</name>
</gene>
<evidence type="ECO:0000313" key="4">
    <source>
        <dbReference type="EMBL" id="PAS95187.1"/>
    </source>
</evidence>
<dbReference type="EMBL" id="MDUX01000003">
    <property type="protein sequence ID" value="KAF7600577.1"/>
    <property type="molecule type" value="Genomic_DNA"/>
</dbReference>
<keyword evidence="4" id="KW-0808">Transferase</keyword>
<dbReference type="PROSITE" id="PS50405">
    <property type="entry name" value="GST_CTER"/>
    <property type="match status" value="1"/>
</dbReference>
<accession>A0A272EYI6</accession>
<dbReference type="Proteomes" id="UP000216107">
    <property type="component" value="Unassembled WGS sequence"/>
</dbReference>
<dbReference type="PANTHER" id="PTHR43968:SF6">
    <property type="entry name" value="GLUTATHIONE S-TRANSFERASE OMEGA"/>
    <property type="match status" value="1"/>
</dbReference>
<evidence type="ECO:0000313" key="5">
    <source>
        <dbReference type="Proteomes" id="UP000216107"/>
    </source>
</evidence>
<dbReference type="GO" id="GO:0016740">
    <property type="term" value="F:transferase activity"/>
    <property type="evidence" value="ECO:0007669"/>
    <property type="project" value="UniProtKB-KW"/>
</dbReference>
<name>A0A272EYI6_9RHOO</name>
<comment type="caution">
    <text evidence="4">The sequence shown here is derived from an EMBL/GenBank/DDBJ whole genome shotgun (WGS) entry which is preliminary data.</text>
</comment>